<sequence>MSLSALPVELLDAVAQNLSKPQLVALSRTTSFLCPIAQRLLYRQVSISPTAHNLDVVLTLAKRPDLARFVRTFSIALDHRSTVFLPFYRALARALSSMTELTSLDLLVDSGASWVLGRSSSNPTYPRLSHFTCSFPFDSLVADFLERTPALEELELDSAPCSSPKPSSPIILAATSLPLLSHFVGPYQAAKIIVPGRPLQSIYIHDGDLTEDEIAWLAQSTGHVAVLGAITTALLVPLLQALARHLPYLAYLRVASPIHASLKNPDTVRASPSLAFQVRTISFALLSGFAQTFYEQVASSLTLMPALTDFELSGMHWGSSQVSDKGASKRIWQSSPLTPVLSPAPDHRDDGFEFSSDFAFFAY</sequence>
<dbReference type="Gene3D" id="3.80.10.10">
    <property type="entry name" value="Ribonuclease Inhibitor"/>
    <property type="match status" value="1"/>
</dbReference>
<evidence type="ECO:0000259" key="1">
    <source>
        <dbReference type="PROSITE" id="PS50181"/>
    </source>
</evidence>
<reference evidence="2 3" key="1">
    <citation type="submission" date="2019-02" db="EMBL/GenBank/DDBJ databases">
        <title>Genome sequencing of the rare red list fungi Bondarzewia mesenterica.</title>
        <authorList>
            <person name="Buettner E."/>
            <person name="Kellner H."/>
        </authorList>
    </citation>
    <scope>NUCLEOTIDE SEQUENCE [LARGE SCALE GENOMIC DNA]</scope>
    <source>
        <strain evidence="2 3">DSM 108281</strain>
    </source>
</reference>
<dbReference type="AlphaFoldDB" id="A0A4S4M0K2"/>
<dbReference type="InterPro" id="IPR001969">
    <property type="entry name" value="Aspartic_peptidase_AS"/>
</dbReference>
<comment type="caution">
    <text evidence="2">The sequence shown here is derived from an EMBL/GenBank/DDBJ whole genome shotgun (WGS) entry which is preliminary data.</text>
</comment>
<name>A0A4S4M0K2_9AGAM</name>
<evidence type="ECO:0000313" key="3">
    <source>
        <dbReference type="Proteomes" id="UP000310158"/>
    </source>
</evidence>
<dbReference type="PROSITE" id="PS50181">
    <property type="entry name" value="FBOX"/>
    <property type="match status" value="1"/>
</dbReference>
<organism evidence="2 3">
    <name type="scientific">Bondarzewia mesenterica</name>
    <dbReference type="NCBI Taxonomy" id="1095465"/>
    <lineage>
        <taxon>Eukaryota</taxon>
        <taxon>Fungi</taxon>
        <taxon>Dikarya</taxon>
        <taxon>Basidiomycota</taxon>
        <taxon>Agaricomycotina</taxon>
        <taxon>Agaricomycetes</taxon>
        <taxon>Russulales</taxon>
        <taxon>Bondarzewiaceae</taxon>
        <taxon>Bondarzewia</taxon>
    </lineage>
</organism>
<gene>
    <name evidence="2" type="ORF">EW146_g2435</name>
</gene>
<dbReference type="GO" id="GO:0006508">
    <property type="term" value="P:proteolysis"/>
    <property type="evidence" value="ECO:0007669"/>
    <property type="project" value="InterPro"/>
</dbReference>
<dbReference type="EMBL" id="SGPL01000072">
    <property type="protein sequence ID" value="THH18549.1"/>
    <property type="molecule type" value="Genomic_DNA"/>
</dbReference>
<dbReference type="Proteomes" id="UP000310158">
    <property type="component" value="Unassembled WGS sequence"/>
</dbReference>
<dbReference type="PROSITE" id="PS00141">
    <property type="entry name" value="ASP_PROTEASE"/>
    <property type="match status" value="1"/>
</dbReference>
<dbReference type="GO" id="GO:0004190">
    <property type="term" value="F:aspartic-type endopeptidase activity"/>
    <property type="evidence" value="ECO:0007669"/>
    <property type="project" value="InterPro"/>
</dbReference>
<dbReference type="OrthoDB" id="613763at2759"/>
<feature type="domain" description="F-box" evidence="1">
    <location>
        <begin position="1"/>
        <end position="45"/>
    </location>
</feature>
<dbReference type="InterPro" id="IPR001810">
    <property type="entry name" value="F-box_dom"/>
</dbReference>
<proteinExistence type="predicted"/>
<accession>A0A4S4M0K2</accession>
<evidence type="ECO:0000313" key="2">
    <source>
        <dbReference type="EMBL" id="THH18549.1"/>
    </source>
</evidence>
<keyword evidence="3" id="KW-1185">Reference proteome</keyword>
<dbReference type="InterPro" id="IPR032675">
    <property type="entry name" value="LRR_dom_sf"/>
</dbReference>
<protein>
    <recommendedName>
        <fullName evidence="1">F-box domain-containing protein</fullName>
    </recommendedName>
</protein>